<protein>
    <recommendedName>
        <fullName evidence="1">Mycothiol-dependent maleylpyruvate isomerase metal-binding domain-containing protein</fullName>
    </recommendedName>
</protein>
<name>A0A231H7D6_9NOCA</name>
<dbReference type="RefSeq" id="WP_094025551.1">
    <property type="nucleotide sequence ID" value="NZ_NGAF01000005.1"/>
</dbReference>
<evidence type="ECO:0000259" key="1">
    <source>
        <dbReference type="Pfam" id="PF11716"/>
    </source>
</evidence>
<dbReference type="Pfam" id="PF11716">
    <property type="entry name" value="MDMPI_N"/>
    <property type="match status" value="1"/>
</dbReference>
<keyword evidence="3" id="KW-1185">Reference proteome</keyword>
<evidence type="ECO:0000313" key="3">
    <source>
        <dbReference type="Proteomes" id="UP000215506"/>
    </source>
</evidence>
<sequence>MTRKTTIETAQIWQAVAVERTSLVELLRSLPENGWEQPSLCAGWRVRDVVAHLILSADSGLGVILFNLIRARGDFDRMVRDTAIRHADRRTTAQLLAELRDSIGARVTPVGTTPVDRLMDLLVHGQDIAIPLGIPREMPVAAAELALDRIWNGGFPFHARKKFGDYHLVASDSEWTAGTGPVIEGSVTTLLLLVTGRRPAPDHLIGEGAAQLLAERAGDSSP</sequence>
<evidence type="ECO:0000313" key="2">
    <source>
        <dbReference type="EMBL" id="OXR44933.1"/>
    </source>
</evidence>
<dbReference type="InterPro" id="IPR024344">
    <property type="entry name" value="MDMPI_metal-binding"/>
</dbReference>
<dbReference type="Proteomes" id="UP000215506">
    <property type="component" value="Unassembled WGS sequence"/>
</dbReference>
<dbReference type="InterPro" id="IPR034660">
    <property type="entry name" value="DinB/YfiT-like"/>
</dbReference>
<organism evidence="2 3">
    <name type="scientific">Nocardia cerradoensis</name>
    <dbReference type="NCBI Taxonomy" id="85688"/>
    <lineage>
        <taxon>Bacteria</taxon>
        <taxon>Bacillati</taxon>
        <taxon>Actinomycetota</taxon>
        <taxon>Actinomycetes</taxon>
        <taxon>Mycobacteriales</taxon>
        <taxon>Nocardiaceae</taxon>
        <taxon>Nocardia</taxon>
    </lineage>
</organism>
<dbReference type="InterPro" id="IPR017517">
    <property type="entry name" value="Maleyloyr_isom"/>
</dbReference>
<reference evidence="2 3" key="1">
    <citation type="submission" date="2017-07" db="EMBL/GenBank/DDBJ databases">
        <title>First draft Genome Sequence of Nocardia cerradoensis isolated from human infection.</title>
        <authorList>
            <person name="Carrasco G."/>
        </authorList>
    </citation>
    <scope>NUCLEOTIDE SEQUENCE [LARGE SCALE GENOMIC DNA]</scope>
    <source>
        <strain evidence="2 3">CNM20130759</strain>
    </source>
</reference>
<dbReference type="NCBIfam" id="TIGR03083">
    <property type="entry name" value="maleylpyruvate isomerase family mycothiol-dependent enzyme"/>
    <property type="match status" value="1"/>
</dbReference>
<gene>
    <name evidence="2" type="ORF">B7C42_02890</name>
</gene>
<dbReference type="Gene3D" id="1.20.120.450">
    <property type="entry name" value="dinb family like domain"/>
    <property type="match status" value="1"/>
</dbReference>
<proteinExistence type="predicted"/>
<dbReference type="EMBL" id="NGAF01000005">
    <property type="protein sequence ID" value="OXR44933.1"/>
    <property type="molecule type" value="Genomic_DNA"/>
</dbReference>
<dbReference type="SUPFAM" id="SSF109854">
    <property type="entry name" value="DinB/YfiT-like putative metalloenzymes"/>
    <property type="match status" value="1"/>
</dbReference>
<dbReference type="GO" id="GO:0046872">
    <property type="term" value="F:metal ion binding"/>
    <property type="evidence" value="ECO:0007669"/>
    <property type="project" value="InterPro"/>
</dbReference>
<comment type="caution">
    <text evidence="2">The sequence shown here is derived from an EMBL/GenBank/DDBJ whole genome shotgun (WGS) entry which is preliminary data.</text>
</comment>
<feature type="domain" description="Mycothiol-dependent maleylpyruvate isomerase metal-binding" evidence="1">
    <location>
        <begin position="19"/>
        <end position="108"/>
    </location>
</feature>
<accession>A0A231H7D6</accession>
<dbReference type="AlphaFoldDB" id="A0A231H7D6"/>